<feature type="region of interest" description="Disordered" evidence="16">
    <location>
        <begin position="354"/>
        <end position="396"/>
    </location>
</feature>
<evidence type="ECO:0000256" key="5">
    <source>
        <dbReference type="ARBA" id="ARBA00004613"/>
    </source>
</evidence>
<evidence type="ECO:0000256" key="6">
    <source>
        <dbReference type="ARBA" id="ARBA00017817"/>
    </source>
</evidence>
<dbReference type="PRINTS" id="PR01656">
    <property type="entry name" value="VACCYTOTOXIN"/>
</dbReference>
<proteinExistence type="predicted"/>
<evidence type="ECO:0000256" key="4">
    <source>
        <dbReference type="ARBA" id="ARBA00004571"/>
    </source>
</evidence>
<feature type="compositionally biased region" description="Polar residues" evidence="16">
    <location>
        <begin position="381"/>
        <end position="396"/>
    </location>
</feature>
<dbReference type="SUPFAM" id="SSF103515">
    <property type="entry name" value="Autotransporter"/>
    <property type="match status" value="1"/>
</dbReference>
<comment type="subcellular location">
    <subcellularLocation>
        <location evidence="4">Cell outer membrane</location>
        <topology evidence="4">Multi-pass membrane protein</topology>
    </subcellularLocation>
    <subcellularLocation>
        <location evidence="2">Cell surface</location>
    </subcellularLocation>
    <subcellularLocation>
        <location evidence="3">Periplasm</location>
    </subcellularLocation>
    <subcellularLocation>
        <location evidence="5">Secreted</location>
    </subcellularLocation>
</comment>
<evidence type="ECO:0000259" key="18">
    <source>
        <dbReference type="PROSITE" id="PS51208"/>
    </source>
</evidence>
<dbReference type="SMART" id="SM00869">
    <property type="entry name" value="Autotransporter"/>
    <property type="match status" value="1"/>
</dbReference>
<dbReference type="GO" id="GO:0042597">
    <property type="term" value="C:periplasmic space"/>
    <property type="evidence" value="ECO:0007669"/>
    <property type="project" value="UniProtKB-SubCell"/>
</dbReference>
<dbReference type="Proteomes" id="UP000005010">
    <property type="component" value="Chromosome"/>
</dbReference>
<dbReference type="InterPro" id="IPR003842">
    <property type="entry name" value="Vacuolating_cytotoxin"/>
</dbReference>
<evidence type="ECO:0000256" key="16">
    <source>
        <dbReference type="SAM" id="MobiDB-lite"/>
    </source>
</evidence>
<gene>
    <name evidence="19" type="ordered locus">HCW_04035</name>
</gene>
<keyword evidence="10" id="KW-0812">Transmembrane</keyword>
<dbReference type="Gene3D" id="2.40.128.130">
    <property type="entry name" value="Autotransporter beta-domain"/>
    <property type="match status" value="1"/>
</dbReference>
<dbReference type="Pfam" id="PF03797">
    <property type="entry name" value="Autotransporter"/>
    <property type="match status" value="1"/>
</dbReference>
<keyword evidence="8" id="KW-0964">Secreted</keyword>
<dbReference type="KEGG" id="hce:HCW_04035"/>
<keyword evidence="20" id="KW-1185">Reference proteome</keyword>
<comment type="function">
    <text evidence="1">Induces vacuolation of eukaryotic cells. Causes ulceration and gastric lesions.</text>
</comment>
<dbReference type="PATRIC" id="fig|182217.3.peg.862"/>
<keyword evidence="15" id="KW-0998">Cell outer membrane</keyword>
<dbReference type="GO" id="GO:0005576">
    <property type="term" value="C:extracellular region"/>
    <property type="evidence" value="ECO:0007669"/>
    <property type="project" value="UniProtKB-SubCell"/>
</dbReference>
<evidence type="ECO:0000256" key="13">
    <source>
        <dbReference type="ARBA" id="ARBA00023026"/>
    </source>
</evidence>
<evidence type="ECO:0000256" key="9">
    <source>
        <dbReference type="ARBA" id="ARBA00022656"/>
    </source>
</evidence>
<name>I0EMB1_HELC0</name>
<evidence type="ECO:0000256" key="15">
    <source>
        <dbReference type="ARBA" id="ARBA00023237"/>
    </source>
</evidence>
<evidence type="ECO:0000256" key="14">
    <source>
        <dbReference type="ARBA" id="ARBA00023136"/>
    </source>
</evidence>
<keyword evidence="7" id="KW-1134">Transmembrane beta strand</keyword>
<dbReference type="InterPro" id="IPR006315">
    <property type="entry name" value="OM_autotransptr_brl_dom"/>
</dbReference>
<keyword evidence="9" id="KW-0800">Toxin</keyword>
<evidence type="ECO:0000256" key="8">
    <source>
        <dbReference type="ARBA" id="ARBA00022525"/>
    </source>
</evidence>
<organism evidence="19 20">
    <name type="scientific">Helicobacter cetorum (strain ATCC BAA-429 / MIT 00-7128)</name>
    <dbReference type="NCBI Taxonomy" id="182217"/>
    <lineage>
        <taxon>Bacteria</taxon>
        <taxon>Pseudomonadati</taxon>
        <taxon>Campylobacterota</taxon>
        <taxon>Epsilonproteobacteria</taxon>
        <taxon>Campylobacterales</taxon>
        <taxon>Helicobacteraceae</taxon>
        <taxon>Helicobacter</taxon>
    </lineage>
</organism>
<protein>
    <recommendedName>
        <fullName evidence="6">Vacuolating cytotoxin autotransporter</fullName>
    </recommendedName>
</protein>
<feature type="signal peptide" evidence="17">
    <location>
        <begin position="1"/>
        <end position="33"/>
    </location>
</feature>
<dbReference type="PROSITE" id="PS51208">
    <property type="entry name" value="AUTOTRANSPORTER"/>
    <property type="match status" value="1"/>
</dbReference>
<keyword evidence="11 17" id="KW-0732">Signal</keyword>
<feature type="domain" description="Autotransporter" evidence="18">
    <location>
        <begin position="1044"/>
        <end position="1316"/>
    </location>
</feature>
<keyword evidence="14" id="KW-0472">Membrane</keyword>
<dbReference type="NCBIfam" id="TIGR01414">
    <property type="entry name" value="autotrans_barl"/>
    <property type="match status" value="1"/>
</dbReference>
<dbReference type="EMBL" id="CP003479">
    <property type="protein sequence ID" value="AFI04080.1"/>
    <property type="molecule type" value="Genomic_DNA"/>
</dbReference>
<evidence type="ECO:0000313" key="20">
    <source>
        <dbReference type="Proteomes" id="UP000005010"/>
    </source>
</evidence>
<evidence type="ECO:0000256" key="3">
    <source>
        <dbReference type="ARBA" id="ARBA00004418"/>
    </source>
</evidence>
<evidence type="ECO:0000256" key="10">
    <source>
        <dbReference type="ARBA" id="ARBA00022692"/>
    </source>
</evidence>
<dbReference type="GO" id="GO:0009279">
    <property type="term" value="C:cell outer membrane"/>
    <property type="evidence" value="ECO:0007669"/>
    <property type="project" value="UniProtKB-SubCell"/>
</dbReference>
<accession>I0EMB1</accession>
<keyword evidence="13" id="KW-0843">Virulence</keyword>
<evidence type="ECO:0000256" key="1">
    <source>
        <dbReference type="ARBA" id="ARBA00002940"/>
    </source>
</evidence>
<dbReference type="STRING" id="182217.HCW_04035"/>
<dbReference type="HOGENOM" id="CLU_261143_0_0_7"/>
<dbReference type="GO" id="GO:0090729">
    <property type="term" value="F:toxin activity"/>
    <property type="evidence" value="ECO:0007669"/>
    <property type="project" value="UniProtKB-KW"/>
</dbReference>
<dbReference type="InterPro" id="IPR005546">
    <property type="entry name" value="Autotransporte_beta"/>
</dbReference>
<evidence type="ECO:0000313" key="19">
    <source>
        <dbReference type="EMBL" id="AFI04080.1"/>
    </source>
</evidence>
<dbReference type="GO" id="GO:0009986">
    <property type="term" value="C:cell surface"/>
    <property type="evidence" value="ECO:0007669"/>
    <property type="project" value="UniProtKB-SubCell"/>
</dbReference>
<evidence type="ECO:0000256" key="17">
    <source>
        <dbReference type="SAM" id="SignalP"/>
    </source>
</evidence>
<evidence type="ECO:0000256" key="7">
    <source>
        <dbReference type="ARBA" id="ARBA00022452"/>
    </source>
</evidence>
<evidence type="ECO:0000256" key="11">
    <source>
        <dbReference type="ARBA" id="ARBA00022729"/>
    </source>
</evidence>
<evidence type="ECO:0000256" key="12">
    <source>
        <dbReference type="ARBA" id="ARBA00022764"/>
    </source>
</evidence>
<dbReference type="InterPro" id="IPR036709">
    <property type="entry name" value="Autotransporte_beta_dom_sf"/>
</dbReference>
<sequence length="1316" mass="143688">MLKNQILKCPIKMSRPVVSLALAGILTSTSLSANDTTNLEITPYAKEHLQQAPLINNNYGVWGDILKGIIGGIASGIGAGSAGGLIGWIIKQAENAGEAPNVPEKIWRIKAGLGFNLYPNKQYDLYQSLLSADIQSGWAFGDAAWHYWVRGGQWNKLEVDMKSAVGTYNLSGLINYTGGDLDVDMQKATLRLGQFNGNSFTSFNNRTTRVDFNAKNILIDNFLEINNRVGDGLGRKPNATVLTLQSQEGITSNNKAELYLYNGATLNLVSKSVDFKGAVWMGRMQYPLAYLSPSWSMINTAEVNGKVNFNHLIIGDHNNAQAGIVANNDTNIGTLDLWQSAGLYVIAPPKGGYKKEFPQSTPNNQEKTAKKDKSNNDNNNGVQVINAPNSSSNSQKVEVEPVQVINGPFPGAKNTVVNINRLNVDSDGTIRAGGFKAVLTTNAANLNIGDVNIYNRASGRTLLVENETGNITVNGPLMVNNQVGKYGFGFVGSSANFIFKAGTYSNHGIVTFNSNIDLGSSVNLEVDAKVANFKDINASNAHNGASANSLNFSNVGMVNIDKLTTASTNVAVKNFHIKELYVTTSHGLSEGQYTYFGDDIGSKSVIDVVRLQRGYNPLYSGGVKFKKGEKLTIGSFYHAGWNYFDARKIKEVVITKLLTFGAPGSIEGMTGLMFNNLTLAKGANMDYGKDLDLYIQGNFTNNQAIMNLNTQDGRVATLNVGNRATFNFNDNINSQTGFYNPLIKINYANTLTKNVEHVLVSAQDIDYDNTSSNVNTDINQESAFKERIALYNSNHERMDICVVQNLNDIRDCGMAIGNKRMVSDPSAYKYLEGRAWRNTAIDKVVTHKEIAVSVQDSHIAPNAKDSKDFINLPHHNENEKFAHYTNFATLNSNATPHLVAINQNVFGTIESVFELANRFNAIKTIKKDFGAQGRNLLQTMLIDAHNAGYARQMIDKTSTNTIIKDLSMATSVLNHQVANLENKTSALQTLELSNAMTQNARLVNLSRRHTKYLSAFEQRLQELKNKRFSSVETMAEVLYKFAPKNESHANIWANAIGGASLSNGGNTSLYGTSAGADTYIEGENLQAIVGGFGSYGYGSQSGSSTLNSWTNNTNFGLYSRVFSNKHEFDFNIQGAIGNNNESLMFKNSLLQGLNQGYNYMAYSTIAQASYGYDFTFLNSALVLKPSVGVSYQNLGTTNIQSHSTQLALSNGANNRNLFNINANLEARYYYGNTSYMYVNAGILQGFANFGTNNAVSLSNFAINASHSALNTNARVMIGGELQLNKGVYLNLGLIYAHNFTLDRGSIASNLGMRYSF</sequence>
<keyword evidence="12" id="KW-0574">Periplasm</keyword>
<dbReference type="Pfam" id="PF02691">
    <property type="entry name" value="VacA"/>
    <property type="match status" value="1"/>
</dbReference>
<dbReference type="RefSeq" id="WP_014660950.1">
    <property type="nucleotide sequence ID" value="NC_017737.1"/>
</dbReference>
<reference evidence="20" key="1">
    <citation type="submission" date="2012-04" db="EMBL/GenBank/DDBJ databases">
        <title>Complete genome sequence of Helicobacter cetorum strain MIT 00-7128.</title>
        <authorList>
            <person name="Kersulyte D."/>
            <person name="Berg D.E."/>
        </authorList>
    </citation>
    <scope>NUCLEOTIDE SEQUENCE [LARGE SCALE GENOMIC DNA]</scope>
    <source>
        <strain evidence="20">MIT 00-7128</strain>
    </source>
</reference>
<feature type="chain" id="PRO_5003625802" description="Vacuolating cytotoxin autotransporter" evidence="17">
    <location>
        <begin position="34"/>
        <end position="1316"/>
    </location>
</feature>
<evidence type="ECO:0000256" key="2">
    <source>
        <dbReference type="ARBA" id="ARBA00004241"/>
    </source>
</evidence>